<dbReference type="InterPro" id="IPR011854">
    <property type="entry name" value="HypE"/>
</dbReference>
<proteinExistence type="inferred from homology"/>
<comment type="similarity">
    <text evidence="1">Belongs to the HypE family.</text>
</comment>
<evidence type="ECO:0000259" key="3">
    <source>
        <dbReference type="Pfam" id="PF02769"/>
    </source>
</evidence>
<dbReference type="PANTHER" id="PTHR30303:SF4">
    <property type="entry name" value="HYDROGENASE EXPRESSION_FORMATION PROTEIN HYPE"/>
    <property type="match status" value="1"/>
</dbReference>
<dbReference type="PANTHER" id="PTHR30303">
    <property type="entry name" value="HYDROGENASE ISOENZYMES FORMATION PROTEIN HYPE"/>
    <property type="match status" value="1"/>
</dbReference>
<dbReference type="EMBL" id="AOME01000051">
    <property type="protein sequence ID" value="EMA53430.1"/>
    <property type="molecule type" value="Genomic_DNA"/>
</dbReference>
<dbReference type="InterPro" id="IPR036921">
    <property type="entry name" value="PurM-like_N_sf"/>
</dbReference>
<sequence>MADYGKVDADFFDEHIYPRLGADRADVALGPQHGVDFGVLEIGERGVVVATDPISILPQLGFERAGRFALDVVLADVAVSGLPPSFLSINFSLPPEITDEEFATLWAAIDREATDLGTSVVAGHTARYEGCSFPWVGGATALAVGDPDEIVRPDGAQPGDRLVLTTGPAVEAVGLLTTLFGDRMDLPATTLETARKRLDDTDTVRDALAAAAAGPVTAMHDVTEGGLANALCEVAGSAGVRLDVDREAVPMRPGVEPVCEYLDIDPWTATSSGSLLIAVDSENVESVLAALDDRETTAAVVGTVAEGAGAHVDGERIERPAVDSSWGVYADYAAGEKES</sequence>
<dbReference type="InterPro" id="IPR036676">
    <property type="entry name" value="PurM-like_C_sf"/>
</dbReference>
<evidence type="ECO:0000313" key="4">
    <source>
        <dbReference type="EMBL" id="EMA53430.1"/>
    </source>
</evidence>
<name>M0N9V9_9EURY</name>
<dbReference type="PATRIC" id="fig|1227456.3.peg.1808"/>
<feature type="domain" description="PurM-like N-terminal" evidence="2">
    <location>
        <begin position="36"/>
        <end position="129"/>
    </location>
</feature>
<dbReference type="AlphaFoldDB" id="M0N9V9"/>
<dbReference type="Gene3D" id="3.90.650.10">
    <property type="entry name" value="PurM-like C-terminal domain"/>
    <property type="match status" value="1"/>
</dbReference>
<evidence type="ECO:0000259" key="2">
    <source>
        <dbReference type="Pfam" id="PF00586"/>
    </source>
</evidence>
<dbReference type="STRING" id="1227456.C450_08957"/>
<evidence type="ECO:0000313" key="5">
    <source>
        <dbReference type="Proteomes" id="UP000011625"/>
    </source>
</evidence>
<dbReference type="RefSeq" id="WP_005042710.1">
    <property type="nucleotide sequence ID" value="NZ_AOME01000051.1"/>
</dbReference>
<accession>M0N9V9</accession>
<dbReference type="PIRSF" id="PIRSF005644">
    <property type="entry name" value="Hdrgns_mtr_HypE"/>
    <property type="match status" value="1"/>
</dbReference>
<organism evidence="4 5">
    <name type="scientific">Halococcus salifodinae DSM 8989</name>
    <dbReference type="NCBI Taxonomy" id="1227456"/>
    <lineage>
        <taxon>Archaea</taxon>
        <taxon>Methanobacteriati</taxon>
        <taxon>Methanobacteriota</taxon>
        <taxon>Stenosarchaea group</taxon>
        <taxon>Halobacteria</taxon>
        <taxon>Halobacteriales</taxon>
        <taxon>Halococcaceae</taxon>
        <taxon>Halococcus</taxon>
    </lineage>
</organism>
<dbReference type="SUPFAM" id="SSF55326">
    <property type="entry name" value="PurM N-terminal domain-like"/>
    <property type="match status" value="1"/>
</dbReference>
<dbReference type="OrthoDB" id="31494at2157"/>
<dbReference type="Gene3D" id="3.30.1330.10">
    <property type="entry name" value="PurM-like, N-terminal domain"/>
    <property type="match status" value="1"/>
</dbReference>
<dbReference type="Pfam" id="PF02769">
    <property type="entry name" value="AIRS_C"/>
    <property type="match status" value="1"/>
</dbReference>
<dbReference type="CDD" id="cd06061">
    <property type="entry name" value="PurM-like1"/>
    <property type="match status" value="1"/>
</dbReference>
<dbReference type="GO" id="GO:0051604">
    <property type="term" value="P:protein maturation"/>
    <property type="evidence" value="ECO:0007669"/>
    <property type="project" value="TreeGrafter"/>
</dbReference>
<dbReference type="Pfam" id="PF00586">
    <property type="entry name" value="AIRS"/>
    <property type="match status" value="1"/>
</dbReference>
<dbReference type="InterPro" id="IPR016188">
    <property type="entry name" value="PurM-like_N"/>
</dbReference>
<dbReference type="Proteomes" id="UP000011625">
    <property type="component" value="Unassembled WGS sequence"/>
</dbReference>
<dbReference type="SUPFAM" id="SSF56042">
    <property type="entry name" value="PurM C-terminal domain-like"/>
    <property type="match status" value="1"/>
</dbReference>
<evidence type="ECO:0000256" key="1">
    <source>
        <dbReference type="ARBA" id="ARBA00006243"/>
    </source>
</evidence>
<keyword evidence="5" id="KW-1185">Reference proteome</keyword>
<protein>
    <submittedName>
        <fullName evidence="4">AIR synthase related protein domain protein</fullName>
    </submittedName>
</protein>
<gene>
    <name evidence="4" type="ORF">C450_08957</name>
</gene>
<feature type="domain" description="PurM-like C-terminal" evidence="3">
    <location>
        <begin position="157"/>
        <end position="309"/>
    </location>
</feature>
<comment type="caution">
    <text evidence="4">The sequence shown here is derived from an EMBL/GenBank/DDBJ whole genome shotgun (WGS) entry which is preliminary data.</text>
</comment>
<dbReference type="InterPro" id="IPR010918">
    <property type="entry name" value="PurM-like_C_dom"/>
</dbReference>
<reference evidence="4 5" key="1">
    <citation type="journal article" date="2014" name="PLoS Genet.">
        <title>Phylogenetically driven sequencing of extremely halophilic archaea reveals strategies for static and dynamic osmo-response.</title>
        <authorList>
            <person name="Becker E.A."/>
            <person name="Seitzer P.M."/>
            <person name="Tritt A."/>
            <person name="Larsen D."/>
            <person name="Krusor M."/>
            <person name="Yao A.I."/>
            <person name="Wu D."/>
            <person name="Madern D."/>
            <person name="Eisen J.A."/>
            <person name="Darling A.E."/>
            <person name="Facciotti M.T."/>
        </authorList>
    </citation>
    <scope>NUCLEOTIDE SEQUENCE [LARGE SCALE GENOMIC DNA]</scope>
    <source>
        <strain evidence="4 5">DSM 8989</strain>
    </source>
</reference>